<accession>A0AAD8JJC6</accession>
<dbReference type="PANTHER" id="PTHR31805:SF16">
    <property type="entry name" value="FORMIN-LIKE PROTEIN (DUF1421)"/>
    <property type="match status" value="1"/>
</dbReference>
<protein>
    <submittedName>
        <fullName evidence="3">Uncharacterized protein</fullName>
    </submittedName>
</protein>
<evidence type="ECO:0000256" key="2">
    <source>
        <dbReference type="SAM" id="MobiDB-lite"/>
    </source>
</evidence>
<evidence type="ECO:0000313" key="3">
    <source>
        <dbReference type="EMBL" id="KAK1405339.1"/>
    </source>
</evidence>
<feature type="compositionally biased region" description="Polar residues" evidence="2">
    <location>
        <begin position="30"/>
        <end position="41"/>
    </location>
</feature>
<feature type="coiled-coil region" evidence="1">
    <location>
        <begin position="139"/>
        <end position="175"/>
    </location>
</feature>
<reference evidence="3" key="1">
    <citation type="submission" date="2023-02" db="EMBL/GenBank/DDBJ databases">
        <title>Genome of toxic invasive species Heracleum sosnowskyi carries increased number of genes despite the absence of recent whole-genome duplications.</title>
        <authorList>
            <person name="Schelkunov M."/>
            <person name="Shtratnikova V."/>
            <person name="Makarenko M."/>
            <person name="Klepikova A."/>
            <person name="Omelchenko D."/>
            <person name="Novikova G."/>
            <person name="Obukhova E."/>
            <person name="Bogdanov V."/>
            <person name="Penin A."/>
            <person name="Logacheva M."/>
        </authorList>
    </citation>
    <scope>NUCLEOTIDE SEQUENCE</scope>
    <source>
        <strain evidence="3">Hsosn_3</strain>
        <tissue evidence="3">Leaf</tissue>
    </source>
</reference>
<organism evidence="3 4">
    <name type="scientific">Heracleum sosnowskyi</name>
    <dbReference type="NCBI Taxonomy" id="360622"/>
    <lineage>
        <taxon>Eukaryota</taxon>
        <taxon>Viridiplantae</taxon>
        <taxon>Streptophyta</taxon>
        <taxon>Embryophyta</taxon>
        <taxon>Tracheophyta</taxon>
        <taxon>Spermatophyta</taxon>
        <taxon>Magnoliopsida</taxon>
        <taxon>eudicotyledons</taxon>
        <taxon>Gunneridae</taxon>
        <taxon>Pentapetalae</taxon>
        <taxon>asterids</taxon>
        <taxon>campanulids</taxon>
        <taxon>Apiales</taxon>
        <taxon>Apiaceae</taxon>
        <taxon>Apioideae</taxon>
        <taxon>apioid superclade</taxon>
        <taxon>Tordylieae</taxon>
        <taxon>Tordyliinae</taxon>
        <taxon>Heracleum</taxon>
    </lineage>
</organism>
<gene>
    <name evidence="3" type="ORF">POM88_004944</name>
</gene>
<dbReference type="PANTHER" id="PTHR31805">
    <property type="entry name" value="RECEPTOR-LIKE KINASE, PUTATIVE (DUF1421)-RELATED"/>
    <property type="match status" value="1"/>
</dbReference>
<dbReference type="EMBL" id="JAUIZM010000001">
    <property type="protein sequence ID" value="KAK1405339.1"/>
    <property type="molecule type" value="Genomic_DNA"/>
</dbReference>
<reference evidence="3" key="2">
    <citation type="submission" date="2023-05" db="EMBL/GenBank/DDBJ databases">
        <authorList>
            <person name="Schelkunov M.I."/>
        </authorList>
    </citation>
    <scope>NUCLEOTIDE SEQUENCE</scope>
    <source>
        <strain evidence="3">Hsosn_3</strain>
        <tissue evidence="3">Leaf</tissue>
    </source>
</reference>
<evidence type="ECO:0000313" key="4">
    <source>
        <dbReference type="Proteomes" id="UP001237642"/>
    </source>
</evidence>
<dbReference type="AlphaFoldDB" id="A0AAD8JJC6"/>
<keyword evidence="4" id="KW-1185">Reference proteome</keyword>
<evidence type="ECO:0000256" key="1">
    <source>
        <dbReference type="SAM" id="Coils"/>
    </source>
</evidence>
<sequence length="204" mass="22861">MASGSSSGRNNSGPKGYNFASDDILCSYEDYTNQENSNGGHSSDPVGANSSKEFHKSRMAKSAVYPTSSYSPPEKSINQDVIATVELTMKKYADNLMRFLEGISSRLSQLELYCYNLDKSIGEMRSELARDNGEADSKLKFLEKHLQEVHRSVQILRDKQELAETQKELAKIQLAQKESNSATHRVIKRDDVSPELLDVIVQDY</sequence>
<dbReference type="Proteomes" id="UP001237642">
    <property type="component" value="Unassembled WGS sequence"/>
</dbReference>
<comment type="caution">
    <text evidence="3">The sequence shown here is derived from an EMBL/GenBank/DDBJ whole genome shotgun (WGS) entry which is preliminary data.</text>
</comment>
<keyword evidence="1" id="KW-0175">Coiled coil</keyword>
<name>A0AAD8JJC6_9APIA</name>
<feature type="region of interest" description="Disordered" evidence="2">
    <location>
        <begin position="30"/>
        <end position="57"/>
    </location>
</feature>
<proteinExistence type="predicted"/>